<evidence type="ECO:0000256" key="1">
    <source>
        <dbReference type="SAM" id="SignalP"/>
    </source>
</evidence>
<keyword evidence="1" id="KW-0732">Signal</keyword>
<accession>A0A7W8DX52</accession>
<comment type="caution">
    <text evidence="2">The sequence shown here is derived from an EMBL/GenBank/DDBJ whole genome shotgun (WGS) entry which is preliminary data.</text>
</comment>
<evidence type="ECO:0000313" key="2">
    <source>
        <dbReference type="EMBL" id="MBB5045814.1"/>
    </source>
</evidence>
<organism evidence="2 3">
    <name type="scientific">Rhodopseudomonas rhenobacensis</name>
    <dbReference type="NCBI Taxonomy" id="87461"/>
    <lineage>
        <taxon>Bacteria</taxon>
        <taxon>Pseudomonadati</taxon>
        <taxon>Pseudomonadota</taxon>
        <taxon>Alphaproteobacteria</taxon>
        <taxon>Hyphomicrobiales</taxon>
        <taxon>Nitrobacteraceae</taxon>
        <taxon>Rhodopseudomonas</taxon>
    </lineage>
</organism>
<dbReference type="InterPro" id="IPR021937">
    <property type="entry name" value="DUF3551"/>
</dbReference>
<evidence type="ECO:0000313" key="3">
    <source>
        <dbReference type="Proteomes" id="UP000542353"/>
    </source>
</evidence>
<gene>
    <name evidence="2" type="ORF">HNR60_000549</name>
</gene>
<sequence length="85" mass="9510">MRKLWIGKLWIGVAALTTMAVGFSGSADARDYRYCLVSPGFGYPGECSYSTYQQCAASASGRFADCVVNPRAYGEPRRTHRRRHR</sequence>
<dbReference type="EMBL" id="JACHIH010000002">
    <property type="protein sequence ID" value="MBB5045814.1"/>
    <property type="molecule type" value="Genomic_DNA"/>
</dbReference>
<proteinExistence type="predicted"/>
<evidence type="ECO:0008006" key="4">
    <source>
        <dbReference type="Google" id="ProtNLM"/>
    </source>
</evidence>
<dbReference type="RefSeq" id="WP_184254042.1">
    <property type="nucleotide sequence ID" value="NZ_JACHIH010000002.1"/>
</dbReference>
<dbReference type="Pfam" id="PF12071">
    <property type="entry name" value="DUF3551"/>
    <property type="match status" value="1"/>
</dbReference>
<feature type="signal peptide" evidence="1">
    <location>
        <begin position="1"/>
        <end position="29"/>
    </location>
</feature>
<feature type="chain" id="PRO_5031334017" description="DUF3551 domain-containing protein" evidence="1">
    <location>
        <begin position="30"/>
        <end position="85"/>
    </location>
</feature>
<reference evidence="2 3" key="1">
    <citation type="submission" date="2020-08" db="EMBL/GenBank/DDBJ databases">
        <title>Genomic Encyclopedia of Type Strains, Phase IV (KMG-IV): sequencing the most valuable type-strain genomes for metagenomic binning, comparative biology and taxonomic classification.</title>
        <authorList>
            <person name="Goeker M."/>
        </authorList>
    </citation>
    <scope>NUCLEOTIDE SEQUENCE [LARGE SCALE GENOMIC DNA]</scope>
    <source>
        <strain evidence="2 3">DSM 12706</strain>
    </source>
</reference>
<dbReference type="Proteomes" id="UP000542353">
    <property type="component" value="Unassembled WGS sequence"/>
</dbReference>
<dbReference type="AlphaFoldDB" id="A0A7W8DX52"/>
<name>A0A7W8DX52_9BRAD</name>
<keyword evidence="3" id="KW-1185">Reference proteome</keyword>
<protein>
    <recommendedName>
        <fullName evidence="4">DUF3551 domain-containing protein</fullName>
    </recommendedName>
</protein>